<keyword evidence="2" id="KW-0812">Transmembrane</keyword>
<dbReference type="EMBL" id="JXSQ01000005">
    <property type="protein sequence ID" value="KIP53021.1"/>
    <property type="molecule type" value="Genomic_DNA"/>
</dbReference>
<name>A0A0D0HZN8_9MICO</name>
<feature type="domain" description="PH" evidence="3">
    <location>
        <begin position="50"/>
        <end position="158"/>
    </location>
</feature>
<proteinExistence type="predicted"/>
<comment type="caution">
    <text evidence="4">The sequence shown here is derived from an EMBL/GenBank/DDBJ whole genome shotgun (WGS) entry which is preliminary data.</text>
</comment>
<evidence type="ECO:0000259" key="3">
    <source>
        <dbReference type="Pfam" id="PF25362"/>
    </source>
</evidence>
<reference evidence="4 5" key="1">
    <citation type="submission" date="2015-01" db="EMBL/GenBank/DDBJ databases">
        <title>Draft genome sequence of Leucobacter komagatae strain VKM ST2845.</title>
        <authorList>
            <person name="Karlyshev A.V."/>
            <person name="Kudryashova E.B."/>
        </authorList>
    </citation>
    <scope>NUCLEOTIDE SEQUENCE [LARGE SCALE GENOMIC DNA]</scope>
    <source>
        <strain evidence="4 5">VKM ST2845</strain>
    </source>
</reference>
<accession>A0A0D0HZN8</accession>
<dbReference type="RefSeq" id="WP_042543506.1">
    <property type="nucleotide sequence ID" value="NZ_JXSQ01000005.1"/>
</dbReference>
<evidence type="ECO:0000313" key="5">
    <source>
        <dbReference type="Proteomes" id="UP000032120"/>
    </source>
</evidence>
<feature type="compositionally biased region" description="Polar residues" evidence="1">
    <location>
        <begin position="171"/>
        <end position="184"/>
    </location>
</feature>
<organism evidence="4 5">
    <name type="scientific">Leucobacter komagatae</name>
    <dbReference type="NCBI Taxonomy" id="55969"/>
    <lineage>
        <taxon>Bacteria</taxon>
        <taxon>Bacillati</taxon>
        <taxon>Actinomycetota</taxon>
        <taxon>Actinomycetes</taxon>
        <taxon>Micrococcales</taxon>
        <taxon>Microbacteriaceae</taxon>
        <taxon>Leucobacter</taxon>
    </lineage>
</organism>
<evidence type="ECO:0000313" key="4">
    <source>
        <dbReference type="EMBL" id="KIP53021.1"/>
    </source>
</evidence>
<dbReference type="Proteomes" id="UP000032120">
    <property type="component" value="Unassembled WGS sequence"/>
</dbReference>
<keyword evidence="2" id="KW-0472">Membrane</keyword>
<dbReference type="InterPro" id="IPR057446">
    <property type="entry name" value="PH_bac"/>
</dbReference>
<dbReference type="AlphaFoldDB" id="A0A0D0HZN8"/>
<keyword evidence="5" id="KW-1185">Reference proteome</keyword>
<sequence length="184" mass="19800">MTRTMFLILWLVIAGGLLTFMALAWRARKRRDAGLALPAVDLGGDIIGAFTHVGYVSTTPIGSPLERVAIPGLTFKGWADVTVRRDGVEISVQGERPVEIPATQLRGTDAASGRIGKAVERDGLALLQWESEAAGKRELESSFRFSTPAEHLRFIEAAEAVATHAPKGAPQNISQNNHSSQEDA</sequence>
<dbReference type="Pfam" id="PF25362">
    <property type="entry name" value="bPH_11"/>
    <property type="match status" value="1"/>
</dbReference>
<evidence type="ECO:0000256" key="1">
    <source>
        <dbReference type="SAM" id="MobiDB-lite"/>
    </source>
</evidence>
<keyword evidence="2" id="KW-1133">Transmembrane helix</keyword>
<feature type="transmembrane region" description="Helical" evidence="2">
    <location>
        <begin position="6"/>
        <end position="25"/>
    </location>
</feature>
<feature type="region of interest" description="Disordered" evidence="1">
    <location>
        <begin position="164"/>
        <end position="184"/>
    </location>
</feature>
<evidence type="ECO:0000256" key="2">
    <source>
        <dbReference type="SAM" id="Phobius"/>
    </source>
</evidence>
<gene>
    <name evidence="4" type="ORF">SD72_05920</name>
</gene>
<protein>
    <recommendedName>
        <fullName evidence="3">PH domain-containing protein</fullName>
    </recommendedName>
</protein>